<feature type="region of interest" description="Disordered" evidence="1">
    <location>
        <begin position="64"/>
        <end position="92"/>
    </location>
</feature>
<evidence type="ECO:0000313" key="2">
    <source>
        <dbReference type="EMBL" id="MCH4562705.1"/>
    </source>
</evidence>
<reference evidence="2 3" key="1">
    <citation type="submission" date="2022-02" db="EMBL/GenBank/DDBJ databases">
        <title>Halomonas fukangensis sp. nov., a halophilic bacterium isolated from a bulk soil of Kalidium foliatum at Fukang.</title>
        <authorList>
            <person name="Huang Y."/>
        </authorList>
    </citation>
    <scope>NUCLEOTIDE SEQUENCE [LARGE SCALE GENOMIC DNA]</scope>
    <source>
        <strain evidence="2 3">EGI 63088</strain>
    </source>
</reference>
<comment type="caution">
    <text evidence="2">The sequence shown here is derived from an EMBL/GenBank/DDBJ whole genome shotgun (WGS) entry which is preliminary data.</text>
</comment>
<dbReference type="EMBL" id="JAKVPY010000006">
    <property type="protein sequence ID" value="MCH4562705.1"/>
    <property type="molecule type" value="Genomic_DNA"/>
</dbReference>
<keyword evidence="3" id="KW-1185">Reference proteome</keyword>
<organism evidence="2 3">
    <name type="scientific">Halomonas flagellata</name>
    <dbReference type="NCBI Taxonomy" id="2920385"/>
    <lineage>
        <taxon>Bacteria</taxon>
        <taxon>Pseudomonadati</taxon>
        <taxon>Pseudomonadota</taxon>
        <taxon>Gammaproteobacteria</taxon>
        <taxon>Oceanospirillales</taxon>
        <taxon>Halomonadaceae</taxon>
        <taxon>Halomonas</taxon>
    </lineage>
</organism>
<sequence>MSKQAVFTMKLEPELRADFMAEAAAAHRPASQVLRELMREYVRQQREAREYEAFLRSKVEVARSSMRAGHGRSNEDVEAEFATRRADAEREA</sequence>
<evidence type="ECO:0000313" key="3">
    <source>
        <dbReference type="Proteomes" id="UP001202117"/>
    </source>
</evidence>
<protein>
    <submittedName>
        <fullName evidence="2">Antitoxin of toxin-antitoxin stability system</fullName>
    </submittedName>
</protein>
<name>A0ABS9RSB2_9GAMM</name>
<evidence type="ECO:0000256" key="1">
    <source>
        <dbReference type="SAM" id="MobiDB-lite"/>
    </source>
</evidence>
<dbReference type="RefSeq" id="WP_240567468.1">
    <property type="nucleotide sequence ID" value="NZ_JAKVPY010000006.1"/>
</dbReference>
<dbReference type="Proteomes" id="UP001202117">
    <property type="component" value="Unassembled WGS sequence"/>
</dbReference>
<gene>
    <name evidence="2" type="ORF">MKP05_06120</name>
</gene>
<feature type="compositionally biased region" description="Basic and acidic residues" evidence="1">
    <location>
        <begin position="81"/>
        <end position="92"/>
    </location>
</feature>
<proteinExistence type="predicted"/>
<accession>A0ABS9RSB2</accession>
<dbReference type="Gene3D" id="6.20.450.20">
    <property type="match status" value="1"/>
</dbReference>